<evidence type="ECO:0000259" key="9">
    <source>
        <dbReference type="SMART" id="SM00560"/>
    </source>
</evidence>
<reference evidence="10 11" key="1">
    <citation type="submission" date="2014-08" db="EMBL/GenBank/DDBJ databases">
        <title>Genomic and Phenotypic Diversity of Colwellia psychrerythraea strains from Disparate Marine Basins.</title>
        <authorList>
            <person name="Techtmann S.M."/>
            <person name="Stelling S.C."/>
            <person name="Utturkar S.M."/>
            <person name="Alshibli N."/>
            <person name="Harris A."/>
            <person name="Brown S.D."/>
            <person name="Hazen T.C."/>
        </authorList>
    </citation>
    <scope>NUCLEOTIDE SEQUENCE [LARGE SCALE GENOMIC DNA]</scope>
    <source>
        <strain evidence="10 11">ND2E</strain>
    </source>
</reference>
<keyword evidence="4" id="KW-0106">Calcium</keyword>
<keyword evidence="6" id="KW-0325">Glycoprotein</keyword>
<feature type="domain" description="Pentraxin (PTX)" evidence="8">
    <location>
        <begin position="176"/>
        <end position="367"/>
    </location>
</feature>
<dbReference type="InterPro" id="IPR046524">
    <property type="entry name" value="DUF6701"/>
</dbReference>
<dbReference type="SMART" id="SM00159">
    <property type="entry name" value="PTX"/>
    <property type="match status" value="2"/>
</dbReference>
<accession>A0A099KUS8</accession>
<keyword evidence="2" id="KW-0479">Metal-binding</keyword>
<feature type="domain" description="LamG-like jellyroll fold" evidence="9">
    <location>
        <begin position="662"/>
        <end position="809"/>
    </location>
</feature>
<evidence type="ECO:0000256" key="4">
    <source>
        <dbReference type="ARBA" id="ARBA00022837"/>
    </source>
</evidence>
<dbReference type="Pfam" id="PF20419">
    <property type="entry name" value="DUF6701"/>
    <property type="match status" value="1"/>
</dbReference>
<comment type="caution">
    <text evidence="10">The sequence shown here is derived from an EMBL/GenBank/DDBJ whole genome shotgun (WGS) entry which is preliminary data.</text>
</comment>
<evidence type="ECO:0000256" key="3">
    <source>
        <dbReference type="ARBA" id="ARBA00022729"/>
    </source>
</evidence>
<dbReference type="SUPFAM" id="SSF49899">
    <property type="entry name" value="Concanavalin A-like lectins/glucanases"/>
    <property type="match status" value="3"/>
</dbReference>
<gene>
    <name evidence="10" type="ORF">ND2E_1485</name>
</gene>
<dbReference type="InterPro" id="IPR006558">
    <property type="entry name" value="LamG-like"/>
</dbReference>
<dbReference type="RefSeq" id="WP_033092283.1">
    <property type="nucleotide sequence ID" value="NZ_JQED01000005.1"/>
</dbReference>
<dbReference type="PANTHER" id="PTHR19277">
    <property type="entry name" value="PENTRAXIN"/>
    <property type="match status" value="1"/>
</dbReference>
<dbReference type="EMBL" id="JQED01000005">
    <property type="protein sequence ID" value="KGJ94296.1"/>
    <property type="molecule type" value="Genomic_DNA"/>
</dbReference>
<evidence type="ECO:0000259" key="8">
    <source>
        <dbReference type="SMART" id="SM00159"/>
    </source>
</evidence>
<dbReference type="GO" id="GO:0046872">
    <property type="term" value="F:metal ion binding"/>
    <property type="evidence" value="ECO:0007669"/>
    <property type="project" value="UniProtKB-KW"/>
</dbReference>
<proteinExistence type="predicted"/>
<evidence type="ECO:0000256" key="1">
    <source>
        <dbReference type="ARBA" id="ARBA00001913"/>
    </source>
</evidence>
<keyword evidence="3 7" id="KW-0732">Signal</keyword>
<dbReference type="InterPro" id="IPR013320">
    <property type="entry name" value="ConA-like_dom_sf"/>
</dbReference>
<sequence length="1564" mass="168255">MKSALVFAILLYCLSLPAQAARVINSVLLNGSTTTNVAAGETVTVAIEVTTSGGGNNSHWKSTSYVLVPSGSTICVDTDNETSAGIHTDSFDITAPTIAGSYNISFYAHRKNGCDNGSASDIFSVPDGIVVSSLIAEYRFDETEYNDTPDEIIDSIGGFHGQAKNSQPVEGKVCNAIDLSATGTSDYAVLDKDILTGKTDFSISLWSQTSKTSTQSILSGAGNNSSNELILWFTNHTSFRPYLKGTQNGVITTPSIADDNWQHIVWTREGSQNCLFVDKQLVGCVSLTTLPLNIQSLILGQEQDSVGGGFSSSQAFDGLLDELLIFDSAITSDEIASIYDNQNAGLGYDGSTRDCPIPVFPSPVLDLHFDELNWDADDSIIDISGNDYHATAVNVTPTEGFICKAADLTATGINDYITLDSEAMNNLSNFSISLWYQTPKTGPQSIISGSSISSFNELIFWFTNSTVFSPHIKGGTRSIATESISENVWHHLVWTRSGSRNLFYRDGVLQTGSAILSTGALNITSLILGQEQDSLGGTFDASQAVEGLVDELLIFDKAMTAAQVLTVFDNESAGLNYDGTPRDCPTPAAAILNMQFDENSWSGAVGEVIDETGNFNGQSKNGADTAQSFPAIVGNPGTCGYGTFDGNNDYVALPTSFENQQGSFTITAWIRPSNLQSGSRIFADDENNTQGYAFSLGDPGSGKLRFYSRDVIPISVDTQSAVIAADTWTFVTAVHNLDTKTREIYVNGVAQTVVSNDGQIGLSNTYTDTWGIDTGIASIGGETDSGETANRFTGAIDEVRMYDSALSAAEIDEVYRETHPCDSFIDHFEINTLNAQGITCEADEIIIKACTDASCSTINPDAVDVKLSINGVENKTVTVSGNNGTSTSYSYTTVGNAALSLDQEYECKDSNSKPCIVDFKDSGFIISDIPMQISGKPSDEGFNATTLSLRAVETNTTTGACIGTFPDDTDVAVNLSYSCAGGDCKDFLALGNNGNSYNLTETATARDLHFSTDSTAIFTLNYPHAGKFIINAQKDVEVEDIDGNKLIKDFSVSSNAFVERPFGIKLDFSNDSNSSNALAQDADGSWFKKAGESFTLTATAMQWVSGQDVTGDAGVPDGIPDNFAVFNQNTLKSENFSGAEISINNDLLLPNLGNNPVLNIIESNSFNAGTSSLDNKYSFGEVGIIELKSTLANNDYLGAGDILGKVTNVGRFIPDHFVQTIEDGNQGSLTANHDNNHPLTCNMLDWVYTGQLTDNEGTIRYSIEPVLTITAKNTDGVKTVNYIGDFAKLLNVDNETLTSKNKITFAGPSTAGLPLLGNVTGTGEMDTESGGVLTYQLPEQHHFVYIRNLASEVAPFNANFELPFSEFKDSDDVTFKPSSGSTNYFENPHFYQLEASGFDNTVEVRFGRWLLENSYGPETSPLPVTMVIQHFDGSSFIINDKESCLVPTVGDKEQPSGAIGDAGLKLWDYRLVDNISDDTLTPADTLASFADENERFVSGLYQSLLFSAPGAGNIGSLELEYQVSPWLQYDWNDDGSFTNNPTSTLTFGIYRGNDRIIYQREISR</sequence>
<keyword evidence="5" id="KW-1015">Disulfide bond</keyword>
<dbReference type="InterPro" id="IPR001759">
    <property type="entry name" value="PTX_dom"/>
</dbReference>
<comment type="cofactor">
    <cofactor evidence="1">
        <name>Ca(2+)</name>
        <dbReference type="ChEBI" id="CHEBI:29108"/>
    </cofactor>
</comment>
<evidence type="ECO:0000313" key="10">
    <source>
        <dbReference type="EMBL" id="KGJ94296.1"/>
    </source>
</evidence>
<name>A0A099KUS8_COLPS</name>
<evidence type="ECO:0000256" key="5">
    <source>
        <dbReference type="ARBA" id="ARBA00023157"/>
    </source>
</evidence>
<dbReference type="Pfam" id="PF13385">
    <property type="entry name" value="Laminin_G_3"/>
    <property type="match status" value="3"/>
</dbReference>
<organism evidence="10 11">
    <name type="scientific">Colwellia psychrerythraea</name>
    <name type="common">Vibrio psychroerythus</name>
    <dbReference type="NCBI Taxonomy" id="28229"/>
    <lineage>
        <taxon>Bacteria</taxon>
        <taxon>Pseudomonadati</taxon>
        <taxon>Pseudomonadota</taxon>
        <taxon>Gammaproteobacteria</taxon>
        <taxon>Alteromonadales</taxon>
        <taxon>Colwelliaceae</taxon>
        <taxon>Colwellia</taxon>
    </lineage>
</organism>
<dbReference type="PATRIC" id="fig|28229.4.peg.488"/>
<protein>
    <submittedName>
        <fullName evidence="10">Pentaxin</fullName>
    </submittedName>
</protein>
<evidence type="ECO:0000256" key="7">
    <source>
        <dbReference type="SAM" id="SignalP"/>
    </source>
</evidence>
<dbReference type="Proteomes" id="UP000029843">
    <property type="component" value="Unassembled WGS sequence"/>
</dbReference>
<feature type="signal peptide" evidence="7">
    <location>
        <begin position="1"/>
        <end position="20"/>
    </location>
</feature>
<feature type="chain" id="PRO_5001949173" evidence="7">
    <location>
        <begin position="21"/>
        <end position="1564"/>
    </location>
</feature>
<evidence type="ECO:0000256" key="6">
    <source>
        <dbReference type="ARBA" id="ARBA00023180"/>
    </source>
</evidence>
<dbReference type="OrthoDB" id="9790247at2"/>
<evidence type="ECO:0000313" key="11">
    <source>
        <dbReference type="Proteomes" id="UP000029843"/>
    </source>
</evidence>
<evidence type="ECO:0000256" key="2">
    <source>
        <dbReference type="ARBA" id="ARBA00022723"/>
    </source>
</evidence>
<dbReference type="Gene3D" id="2.60.120.200">
    <property type="match status" value="3"/>
</dbReference>
<feature type="domain" description="Pentraxin (PTX)" evidence="8">
    <location>
        <begin position="405"/>
        <end position="613"/>
    </location>
</feature>
<dbReference type="SMART" id="SM00560">
    <property type="entry name" value="LamGL"/>
    <property type="match status" value="1"/>
</dbReference>
<dbReference type="PANTHER" id="PTHR19277:SF125">
    <property type="entry name" value="B6"/>
    <property type="match status" value="1"/>
</dbReference>
<dbReference type="InterPro" id="IPR051360">
    <property type="entry name" value="Neuronal_Pentraxin_Related"/>
</dbReference>